<evidence type="ECO:0000259" key="2">
    <source>
        <dbReference type="Pfam" id="PF04773"/>
    </source>
</evidence>
<evidence type="ECO:0000313" key="4">
    <source>
        <dbReference type="EMBL" id="AYD48317.1"/>
    </source>
</evidence>
<sequence>MNKKYLTDLYMRYLSNHCEKEDIHELLTYFGEIDEEKLFKLVLNEFELVDEKEEDAINNEEKIKLSKIYNVVKKGINKKNKKDNNRRLYIIRFSVAALFVLLIGGAMLWHLFYQPIQTLPKQLISKSQVNDISPGHFGATLHLSNGQTIMLDSTQNGTLAKQGSGVQIIKNNGQIKYAGASNKLIYNTITTGSGREYKLILSDGTKVWLNSESSLTYPISFTGKTRTVQVSGEAYFEVVHNAKQPFQVKVKNQLIEDIGTSFNVESYANEIVTKTTLVEGSIKVSKDKQSIILKPGQQAETGDQIGLNKNVNIAEEIAWKNGYFIFQQTSLKQIMQQISRWYNVSIEYRGNIQPSLFTGKIPRTMQASKVLEVLEQAGVHFKIEKIPEQGNQGNIIVIP</sequence>
<dbReference type="GO" id="GO:0016989">
    <property type="term" value="F:sigma factor antagonist activity"/>
    <property type="evidence" value="ECO:0007669"/>
    <property type="project" value="TreeGrafter"/>
</dbReference>
<dbReference type="PANTHER" id="PTHR30273:SF2">
    <property type="entry name" value="PROTEIN FECR"/>
    <property type="match status" value="1"/>
</dbReference>
<dbReference type="AlphaFoldDB" id="A0A386HQU8"/>
<dbReference type="InterPro" id="IPR032508">
    <property type="entry name" value="FecR_C"/>
</dbReference>
<organism evidence="4 5">
    <name type="scientific">Arachidicoccus soli</name>
    <dbReference type="NCBI Taxonomy" id="2341117"/>
    <lineage>
        <taxon>Bacteria</taxon>
        <taxon>Pseudomonadati</taxon>
        <taxon>Bacteroidota</taxon>
        <taxon>Chitinophagia</taxon>
        <taxon>Chitinophagales</taxon>
        <taxon>Chitinophagaceae</taxon>
        <taxon>Arachidicoccus</taxon>
    </lineage>
</organism>
<keyword evidence="1" id="KW-0812">Transmembrane</keyword>
<feature type="transmembrane region" description="Helical" evidence="1">
    <location>
        <begin position="89"/>
        <end position="112"/>
    </location>
</feature>
<dbReference type="Proteomes" id="UP000266118">
    <property type="component" value="Chromosome"/>
</dbReference>
<feature type="domain" description="Protein FecR C-terminal" evidence="3">
    <location>
        <begin position="323"/>
        <end position="384"/>
    </location>
</feature>
<reference evidence="4 5" key="1">
    <citation type="submission" date="2018-09" db="EMBL/GenBank/DDBJ databases">
        <title>Arachidicoccus sp. nov., a bacterium isolated from soil.</title>
        <authorList>
            <person name="Weon H.-Y."/>
            <person name="Kwon S.-W."/>
            <person name="Lee S.A."/>
        </authorList>
    </citation>
    <scope>NUCLEOTIDE SEQUENCE [LARGE SCALE GENOMIC DNA]</scope>
    <source>
        <strain evidence="4 5">KIS59-12</strain>
    </source>
</reference>
<keyword evidence="1" id="KW-0472">Membrane</keyword>
<dbReference type="InterPro" id="IPR006860">
    <property type="entry name" value="FecR"/>
</dbReference>
<dbReference type="EMBL" id="CP032489">
    <property type="protein sequence ID" value="AYD48317.1"/>
    <property type="molecule type" value="Genomic_DNA"/>
</dbReference>
<dbReference type="InterPro" id="IPR012373">
    <property type="entry name" value="Ferrdict_sens_TM"/>
</dbReference>
<dbReference type="Gene3D" id="3.55.50.30">
    <property type="match status" value="1"/>
</dbReference>
<feature type="domain" description="FecR protein" evidence="2">
    <location>
        <begin position="188"/>
        <end position="282"/>
    </location>
</feature>
<dbReference type="PANTHER" id="PTHR30273">
    <property type="entry name" value="PERIPLASMIC SIGNAL SENSOR AND SIGMA FACTOR ACTIVATOR FECR-RELATED"/>
    <property type="match status" value="1"/>
</dbReference>
<keyword evidence="1" id="KW-1133">Transmembrane helix</keyword>
<dbReference type="Gene3D" id="2.60.120.1440">
    <property type="match status" value="1"/>
</dbReference>
<proteinExistence type="predicted"/>
<dbReference type="OrthoDB" id="1099963at2"/>
<dbReference type="RefSeq" id="WP_119988914.1">
    <property type="nucleotide sequence ID" value="NZ_CP032489.1"/>
</dbReference>
<accession>A0A386HQU8</accession>
<protein>
    <submittedName>
        <fullName evidence="4">FecR family protein</fullName>
    </submittedName>
</protein>
<evidence type="ECO:0000256" key="1">
    <source>
        <dbReference type="SAM" id="Phobius"/>
    </source>
</evidence>
<keyword evidence="5" id="KW-1185">Reference proteome</keyword>
<name>A0A386HQU8_9BACT</name>
<evidence type="ECO:0000313" key="5">
    <source>
        <dbReference type="Proteomes" id="UP000266118"/>
    </source>
</evidence>
<evidence type="ECO:0000259" key="3">
    <source>
        <dbReference type="Pfam" id="PF16344"/>
    </source>
</evidence>
<dbReference type="Pfam" id="PF04773">
    <property type="entry name" value="FecR"/>
    <property type="match status" value="1"/>
</dbReference>
<dbReference type="KEGG" id="ark:D6B99_12320"/>
<gene>
    <name evidence="4" type="ORF">D6B99_12320</name>
</gene>
<dbReference type="Pfam" id="PF16344">
    <property type="entry name" value="FecR_C"/>
    <property type="match status" value="1"/>
</dbReference>